<evidence type="ECO:0000313" key="2">
    <source>
        <dbReference type="Proteomes" id="UP000605099"/>
    </source>
</evidence>
<protein>
    <submittedName>
        <fullName evidence="1">Uncharacterized protein</fullName>
    </submittedName>
</protein>
<gene>
    <name evidence="1" type="ORF">GCM10011349_06040</name>
</gene>
<sequence length="92" mass="9883">MHCNRESRTITLTRAASGTTTQAQMLISTTQGNRSLVANPVAGGVAASLDARDPLLDDMAFSRGRFAVEVAGSDPLYIPSWTEVSRVIEDCR</sequence>
<name>A0ABQ2JAI8_9SPHN</name>
<evidence type="ECO:0000313" key="1">
    <source>
        <dbReference type="EMBL" id="GGN42677.1"/>
    </source>
</evidence>
<dbReference type="EMBL" id="BMLK01000002">
    <property type="protein sequence ID" value="GGN42677.1"/>
    <property type="molecule type" value="Genomic_DNA"/>
</dbReference>
<reference evidence="2" key="1">
    <citation type="journal article" date="2019" name="Int. J. Syst. Evol. Microbiol.">
        <title>The Global Catalogue of Microorganisms (GCM) 10K type strain sequencing project: providing services to taxonomists for standard genome sequencing and annotation.</title>
        <authorList>
            <consortium name="The Broad Institute Genomics Platform"/>
            <consortium name="The Broad Institute Genome Sequencing Center for Infectious Disease"/>
            <person name="Wu L."/>
            <person name="Ma J."/>
        </authorList>
    </citation>
    <scope>NUCLEOTIDE SEQUENCE [LARGE SCALE GENOMIC DNA]</scope>
    <source>
        <strain evidence="2">CGMCC 1.6784</strain>
    </source>
</reference>
<proteinExistence type="predicted"/>
<keyword evidence="2" id="KW-1185">Reference proteome</keyword>
<comment type="caution">
    <text evidence="1">The sequence shown here is derived from an EMBL/GenBank/DDBJ whole genome shotgun (WGS) entry which is preliminary data.</text>
</comment>
<accession>A0ABQ2JAI8</accession>
<organism evidence="1 2">
    <name type="scientific">Novosphingobium indicum</name>
    <dbReference type="NCBI Taxonomy" id="462949"/>
    <lineage>
        <taxon>Bacteria</taxon>
        <taxon>Pseudomonadati</taxon>
        <taxon>Pseudomonadota</taxon>
        <taxon>Alphaproteobacteria</taxon>
        <taxon>Sphingomonadales</taxon>
        <taxon>Sphingomonadaceae</taxon>
        <taxon>Novosphingobium</taxon>
    </lineage>
</organism>
<dbReference type="Proteomes" id="UP000605099">
    <property type="component" value="Unassembled WGS sequence"/>
</dbReference>